<comment type="caution">
    <text evidence="12">The sequence shown here is derived from an EMBL/GenBank/DDBJ whole genome shotgun (WGS) entry which is preliminary data.</text>
</comment>
<dbReference type="InterPro" id="IPR002933">
    <property type="entry name" value="Peptidase_M20"/>
</dbReference>
<dbReference type="SUPFAM" id="SSF53187">
    <property type="entry name" value="Zn-dependent exopeptidases"/>
    <property type="match status" value="1"/>
</dbReference>
<dbReference type="Proteomes" id="UP001212841">
    <property type="component" value="Unassembled WGS sequence"/>
</dbReference>
<dbReference type="GO" id="GO:0005737">
    <property type="term" value="C:cytoplasm"/>
    <property type="evidence" value="ECO:0007669"/>
    <property type="project" value="UniProtKB-SubCell"/>
</dbReference>
<dbReference type="NCBIfam" id="TIGR01880">
    <property type="entry name" value="Ac-peptdase-euk"/>
    <property type="match status" value="1"/>
</dbReference>
<feature type="active site" description="Proton acceptor" evidence="9">
    <location>
        <position position="132"/>
    </location>
</feature>
<dbReference type="Pfam" id="PF01546">
    <property type="entry name" value="Peptidase_M20"/>
    <property type="match status" value="1"/>
</dbReference>
<dbReference type="EC" id="3.5.1.14" evidence="3"/>
<feature type="binding site" evidence="10">
    <location>
        <position position="98"/>
    </location>
    <ligand>
        <name>Zn(2+)</name>
        <dbReference type="ChEBI" id="CHEBI:29105"/>
        <label>1</label>
    </ligand>
</feature>
<dbReference type="InterPro" id="IPR010159">
    <property type="entry name" value="N-acyl_aa_amidohydrolase"/>
</dbReference>
<evidence type="ECO:0000313" key="12">
    <source>
        <dbReference type="EMBL" id="KAJ3045988.1"/>
    </source>
</evidence>
<evidence type="ECO:0000256" key="7">
    <source>
        <dbReference type="ARBA" id="ARBA00022833"/>
    </source>
</evidence>
<proteinExistence type="inferred from homology"/>
<sequence>MAEEHIAVRHFREYLRIKTVQPKPDYLGARDFLERYAKDLQLQFRTLEVRSKIASRSLTNIISRHTDVVPVSEDKWKHDPFAAEKLENGDIVARGSQDMKCVGIQYLEAIRILKQAGKKPKRTIHLTFVPDEEIGGQDGMRGFVQLKEFKDLNIAFALDEGLANEGKNYKAYYGERAPWWIRVKAIGQAGHGSRFLEPNATIRLINVINRLLAFREAEKQRLKYGRKEDGRMLTLGDVTTTNLTILNAGVQVNVVPEVAEAFFDIRIAPTVDLHDFKEQLEEWCSADG</sequence>
<dbReference type="InterPro" id="IPR011650">
    <property type="entry name" value="Peptidase_M20_dimer"/>
</dbReference>
<dbReference type="GO" id="GO:0046872">
    <property type="term" value="F:metal ion binding"/>
    <property type="evidence" value="ECO:0007669"/>
    <property type="project" value="UniProtKB-KW"/>
</dbReference>
<dbReference type="PROSITE" id="PS00759">
    <property type="entry name" value="ARGE_DAPE_CPG2_2"/>
    <property type="match status" value="1"/>
</dbReference>
<organism evidence="12 13">
    <name type="scientific">Rhizophlyctis rosea</name>
    <dbReference type="NCBI Taxonomy" id="64517"/>
    <lineage>
        <taxon>Eukaryota</taxon>
        <taxon>Fungi</taxon>
        <taxon>Fungi incertae sedis</taxon>
        <taxon>Chytridiomycota</taxon>
        <taxon>Chytridiomycota incertae sedis</taxon>
        <taxon>Chytridiomycetes</taxon>
        <taxon>Rhizophlyctidales</taxon>
        <taxon>Rhizophlyctidaceae</taxon>
        <taxon>Rhizophlyctis</taxon>
    </lineage>
</organism>
<accession>A0AAD5S772</accession>
<evidence type="ECO:0000313" key="13">
    <source>
        <dbReference type="Proteomes" id="UP001212841"/>
    </source>
</evidence>
<dbReference type="PANTHER" id="PTHR45892:SF1">
    <property type="entry name" value="AMINOACYLASE-1"/>
    <property type="match status" value="1"/>
</dbReference>
<feature type="binding site" evidence="10">
    <location>
        <position position="160"/>
    </location>
    <ligand>
        <name>Zn(2+)</name>
        <dbReference type="ChEBI" id="CHEBI:29105"/>
        <label>1</label>
    </ligand>
</feature>
<dbReference type="InterPro" id="IPR001261">
    <property type="entry name" value="ArgE/DapE_CS"/>
</dbReference>
<dbReference type="Gene3D" id="3.40.630.10">
    <property type="entry name" value="Zn peptidases"/>
    <property type="match status" value="1"/>
</dbReference>
<evidence type="ECO:0000256" key="9">
    <source>
        <dbReference type="PIRSR" id="PIRSR036696-1"/>
    </source>
</evidence>
<evidence type="ECO:0000256" key="1">
    <source>
        <dbReference type="ARBA" id="ARBA00004496"/>
    </source>
</evidence>
<feature type="active site" evidence="9">
    <location>
        <position position="67"/>
    </location>
</feature>
<dbReference type="InterPro" id="IPR036264">
    <property type="entry name" value="Bact_exopeptidase_dim_dom"/>
</dbReference>
<dbReference type="PIRSF" id="PIRSF036696">
    <property type="entry name" value="ACY-1"/>
    <property type="match status" value="1"/>
</dbReference>
<comment type="similarity">
    <text evidence="2">Belongs to the peptidase M20A family.</text>
</comment>
<dbReference type="InterPro" id="IPR052083">
    <property type="entry name" value="Aminoacylase-1_M20A"/>
</dbReference>
<evidence type="ECO:0000256" key="5">
    <source>
        <dbReference type="ARBA" id="ARBA00022723"/>
    </source>
</evidence>
<dbReference type="SUPFAM" id="SSF55031">
    <property type="entry name" value="Bacterial exopeptidase dimerisation domain"/>
    <property type="match status" value="1"/>
</dbReference>
<evidence type="ECO:0000256" key="2">
    <source>
        <dbReference type="ARBA" id="ARBA00006247"/>
    </source>
</evidence>
<comment type="cofactor">
    <cofactor evidence="10">
        <name>Zn(2+)</name>
        <dbReference type="ChEBI" id="CHEBI:29105"/>
    </cofactor>
    <text evidence="10">Binds 2 Zn(2+) ions per subunit.</text>
</comment>
<feature type="non-terminal residue" evidence="12">
    <location>
        <position position="288"/>
    </location>
</feature>
<dbReference type="Gene3D" id="3.30.70.360">
    <property type="match status" value="1"/>
</dbReference>
<feature type="binding site" evidence="10">
    <location>
        <position position="65"/>
    </location>
    <ligand>
        <name>Zn(2+)</name>
        <dbReference type="ChEBI" id="CHEBI:29105"/>
        <label>1</label>
    </ligand>
</feature>
<dbReference type="PANTHER" id="PTHR45892">
    <property type="entry name" value="AMINOACYLASE-1"/>
    <property type="match status" value="1"/>
</dbReference>
<gene>
    <name evidence="12" type="primary">ACY1</name>
    <name evidence="12" type="ORF">HK097_001073</name>
</gene>
<protein>
    <recommendedName>
        <fullName evidence="3">N-acyl-aliphatic-L-amino acid amidohydrolase</fullName>
        <ecNumber evidence="3">3.5.1.14</ecNumber>
    </recommendedName>
    <alternativeName>
        <fullName evidence="8">N-acyl-L-amino-acid amidohydrolase</fullName>
    </alternativeName>
</protein>
<dbReference type="GO" id="GO:0004046">
    <property type="term" value="F:aminoacylase activity"/>
    <property type="evidence" value="ECO:0007669"/>
    <property type="project" value="UniProtKB-EC"/>
</dbReference>
<feature type="binding site" evidence="10">
    <location>
        <position position="98"/>
    </location>
    <ligand>
        <name>Zn(2+)</name>
        <dbReference type="ChEBI" id="CHEBI:29105"/>
        <label>2</label>
    </ligand>
</feature>
<reference evidence="12" key="1">
    <citation type="submission" date="2020-05" db="EMBL/GenBank/DDBJ databases">
        <title>Phylogenomic resolution of chytrid fungi.</title>
        <authorList>
            <person name="Stajich J.E."/>
            <person name="Amses K."/>
            <person name="Simmons R."/>
            <person name="Seto K."/>
            <person name="Myers J."/>
            <person name="Bonds A."/>
            <person name="Quandt C.A."/>
            <person name="Barry K."/>
            <person name="Liu P."/>
            <person name="Grigoriev I."/>
            <person name="Longcore J.E."/>
            <person name="James T.Y."/>
        </authorList>
    </citation>
    <scope>NUCLEOTIDE SEQUENCE</scope>
    <source>
        <strain evidence="12">JEL0318</strain>
    </source>
</reference>
<keyword evidence="7 10" id="KW-0862">Zinc</keyword>
<dbReference type="FunFam" id="3.30.70.360:FF:000005">
    <property type="entry name" value="Putative Aminoacylase-1"/>
    <property type="match status" value="1"/>
</dbReference>
<evidence type="ECO:0000256" key="10">
    <source>
        <dbReference type="PIRSR" id="PIRSR036696-2"/>
    </source>
</evidence>
<evidence type="ECO:0000256" key="6">
    <source>
        <dbReference type="ARBA" id="ARBA00022801"/>
    </source>
</evidence>
<keyword evidence="5 10" id="KW-0479">Metal-binding</keyword>
<feature type="binding site" evidence="10">
    <location>
        <position position="133"/>
    </location>
    <ligand>
        <name>Zn(2+)</name>
        <dbReference type="ChEBI" id="CHEBI:29105"/>
        <label>2</label>
    </ligand>
</feature>
<feature type="domain" description="Peptidase M20 dimerisation" evidence="11">
    <location>
        <begin position="174"/>
        <end position="286"/>
    </location>
</feature>
<dbReference type="AlphaFoldDB" id="A0AAD5S772"/>
<dbReference type="Pfam" id="PF07687">
    <property type="entry name" value="M20_dimer"/>
    <property type="match status" value="1"/>
</dbReference>
<evidence type="ECO:0000256" key="8">
    <source>
        <dbReference type="ARBA" id="ARBA00029656"/>
    </source>
</evidence>
<evidence type="ECO:0000259" key="11">
    <source>
        <dbReference type="Pfam" id="PF07687"/>
    </source>
</evidence>
<evidence type="ECO:0000256" key="3">
    <source>
        <dbReference type="ARBA" id="ARBA00011913"/>
    </source>
</evidence>
<keyword evidence="6" id="KW-0378">Hydrolase</keyword>
<evidence type="ECO:0000256" key="4">
    <source>
        <dbReference type="ARBA" id="ARBA00022490"/>
    </source>
</evidence>
<keyword evidence="4" id="KW-0963">Cytoplasm</keyword>
<dbReference type="GO" id="GO:0006520">
    <property type="term" value="P:amino acid metabolic process"/>
    <property type="evidence" value="ECO:0007669"/>
    <property type="project" value="InterPro"/>
</dbReference>
<comment type="subcellular location">
    <subcellularLocation>
        <location evidence="1">Cytoplasm</location>
    </subcellularLocation>
</comment>
<name>A0AAD5S772_9FUNG</name>
<keyword evidence="13" id="KW-1185">Reference proteome</keyword>
<dbReference type="EMBL" id="JADGJD010001202">
    <property type="protein sequence ID" value="KAJ3045988.1"/>
    <property type="molecule type" value="Genomic_DNA"/>
</dbReference>